<dbReference type="AlphaFoldDB" id="A0A8E2EVC7"/>
<dbReference type="Proteomes" id="UP000250140">
    <property type="component" value="Unassembled WGS sequence"/>
</dbReference>
<proteinExistence type="inferred from homology"/>
<dbReference type="GO" id="GO:0004497">
    <property type="term" value="F:monooxygenase activity"/>
    <property type="evidence" value="ECO:0007669"/>
    <property type="project" value="UniProtKB-KW"/>
</dbReference>
<dbReference type="SUPFAM" id="SSF54373">
    <property type="entry name" value="FAD-linked reductases, C-terminal domain"/>
    <property type="match status" value="1"/>
</dbReference>
<evidence type="ECO:0000256" key="6">
    <source>
        <dbReference type="SAM" id="Phobius"/>
    </source>
</evidence>
<dbReference type="EMBL" id="KV750261">
    <property type="protein sequence ID" value="OCL05544.1"/>
    <property type="molecule type" value="Genomic_DNA"/>
</dbReference>
<dbReference type="PANTHER" id="PTHR13789">
    <property type="entry name" value="MONOOXYGENASE"/>
    <property type="match status" value="1"/>
</dbReference>
<dbReference type="PANTHER" id="PTHR13789:SF238">
    <property type="entry name" value="PUTATIVE (AFU_ORTHOLOGUE AFUA_2G01680)-RELATED"/>
    <property type="match status" value="1"/>
</dbReference>
<keyword evidence="6" id="KW-1133">Transmembrane helix</keyword>
<keyword evidence="6" id="KW-0472">Membrane</keyword>
<evidence type="ECO:0000256" key="3">
    <source>
        <dbReference type="ARBA" id="ARBA00022827"/>
    </source>
</evidence>
<feature type="transmembrane region" description="Helical" evidence="6">
    <location>
        <begin position="20"/>
        <end position="37"/>
    </location>
</feature>
<evidence type="ECO:0000313" key="9">
    <source>
        <dbReference type="Proteomes" id="UP000250140"/>
    </source>
</evidence>
<protein>
    <submittedName>
        <fullName evidence="8">FAD/NAD(P)-binding domain-containing protein</fullName>
    </submittedName>
</protein>
<comment type="similarity">
    <text evidence="1">Belongs to the paxM FAD-dependent monooxygenase family.</text>
</comment>
<keyword evidence="6" id="KW-0812">Transmembrane</keyword>
<accession>A0A8E2EVC7</accession>
<dbReference type="OrthoDB" id="16820at2759"/>
<keyword evidence="2" id="KW-0285">Flavoprotein</keyword>
<evidence type="ECO:0000313" key="8">
    <source>
        <dbReference type="EMBL" id="OCL05544.1"/>
    </source>
</evidence>
<dbReference type="Pfam" id="PF01494">
    <property type="entry name" value="FAD_binding_3"/>
    <property type="match status" value="1"/>
</dbReference>
<evidence type="ECO:0000256" key="1">
    <source>
        <dbReference type="ARBA" id="ARBA00007992"/>
    </source>
</evidence>
<evidence type="ECO:0000256" key="4">
    <source>
        <dbReference type="ARBA" id="ARBA00023002"/>
    </source>
</evidence>
<reference evidence="8 9" key="1">
    <citation type="journal article" date="2016" name="Nat. Commun.">
        <title>Ectomycorrhizal ecology is imprinted in the genome of the dominant symbiotic fungus Cenococcum geophilum.</title>
        <authorList>
            <consortium name="DOE Joint Genome Institute"/>
            <person name="Peter M."/>
            <person name="Kohler A."/>
            <person name="Ohm R.A."/>
            <person name="Kuo A."/>
            <person name="Krutzmann J."/>
            <person name="Morin E."/>
            <person name="Arend M."/>
            <person name="Barry K.W."/>
            <person name="Binder M."/>
            <person name="Choi C."/>
            <person name="Clum A."/>
            <person name="Copeland A."/>
            <person name="Grisel N."/>
            <person name="Haridas S."/>
            <person name="Kipfer T."/>
            <person name="LaButti K."/>
            <person name="Lindquist E."/>
            <person name="Lipzen A."/>
            <person name="Maire R."/>
            <person name="Meier B."/>
            <person name="Mihaltcheva S."/>
            <person name="Molinier V."/>
            <person name="Murat C."/>
            <person name="Poggeler S."/>
            <person name="Quandt C.A."/>
            <person name="Sperisen C."/>
            <person name="Tritt A."/>
            <person name="Tisserant E."/>
            <person name="Crous P.W."/>
            <person name="Henrissat B."/>
            <person name="Nehls U."/>
            <person name="Egli S."/>
            <person name="Spatafora J.W."/>
            <person name="Grigoriev I.V."/>
            <person name="Martin F.M."/>
        </authorList>
    </citation>
    <scope>NUCLEOTIDE SEQUENCE [LARGE SCALE GENOMIC DNA]</scope>
    <source>
        <strain evidence="8 9">CBS 207.34</strain>
    </source>
</reference>
<name>A0A8E2EVC7_9PEZI</name>
<dbReference type="InterPro" id="IPR002938">
    <property type="entry name" value="FAD-bd"/>
</dbReference>
<organism evidence="8 9">
    <name type="scientific">Glonium stellatum</name>
    <dbReference type="NCBI Taxonomy" id="574774"/>
    <lineage>
        <taxon>Eukaryota</taxon>
        <taxon>Fungi</taxon>
        <taxon>Dikarya</taxon>
        <taxon>Ascomycota</taxon>
        <taxon>Pezizomycotina</taxon>
        <taxon>Dothideomycetes</taxon>
        <taxon>Pleosporomycetidae</taxon>
        <taxon>Gloniales</taxon>
        <taxon>Gloniaceae</taxon>
        <taxon>Glonium</taxon>
    </lineage>
</organism>
<dbReference type="SUPFAM" id="SSF51905">
    <property type="entry name" value="FAD/NAD(P)-binding domain"/>
    <property type="match status" value="1"/>
</dbReference>
<evidence type="ECO:0000256" key="5">
    <source>
        <dbReference type="ARBA" id="ARBA00023033"/>
    </source>
</evidence>
<dbReference type="PRINTS" id="PR00420">
    <property type="entry name" value="RNGMNOXGNASE"/>
</dbReference>
<keyword evidence="4" id="KW-0560">Oxidoreductase</keyword>
<dbReference type="InterPro" id="IPR050493">
    <property type="entry name" value="FAD-dep_Monooxygenase_BioMet"/>
</dbReference>
<keyword evidence="9" id="KW-1185">Reference proteome</keyword>
<dbReference type="InterPro" id="IPR036188">
    <property type="entry name" value="FAD/NAD-bd_sf"/>
</dbReference>
<dbReference type="Gene3D" id="3.50.50.60">
    <property type="entry name" value="FAD/NAD(P)-binding domain"/>
    <property type="match status" value="1"/>
</dbReference>
<dbReference type="GO" id="GO:0071949">
    <property type="term" value="F:FAD binding"/>
    <property type="evidence" value="ECO:0007669"/>
    <property type="project" value="InterPro"/>
</dbReference>
<feature type="domain" description="FAD-binding" evidence="7">
    <location>
        <begin position="21"/>
        <end position="371"/>
    </location>
</feature>
<evidence type="ECO:0000256" key="2">
    <source>
        <dbReference type="ARBA" id="ARBA00022630"/>
    </source>
</evidence>
<keyword evidence="5" id="KW-0503">Monooxygenase</keyword>
<keyword evidence="3" id="KW-0274">FAD</keyword>
<sequence length="466" mass="52343">MGPKPTPNEPNGENYIRLRFLIIGGGLAGVTAGIALAKHGHSVTLLERQKSFTELGAGIQVPPNCSYILKEWGLLDILSPLATAPQEINFRSYRSGDLLSQSVLVPDMEEQYGAPHMVIHRGDFLSMLLAEARGLGVGLLTGCNVTQIDFTTCSVWTANKQEFSADVIIGADGEESFCRASLLGKQDTPTCCGKLVYRFTVKSEVMRAHSDTMDLVDPPKVTCWMGPSSHVVCYDLPYRGVCNIVLTRPDERTDFAQTGPLPADIEDVRYIFKDWDPVLKRVLDLADTIMFWPLLRAQETDIWTHDSGKFILIGDAAHHMTPHLVQGATQSIEDAALLGELFAKIKHRHQVSDVLTIFRDIRQMRVAAISKRSTQIGLIWEFEDGPYQRERDRQLKEHQPFEGYPNPYTDSALLKWLYKYNIREEAELAWERYMKGEWVGTIGTQTSDKQFESAVRGTKRHATDIS</sequence>
<evidence type="ECO:0000259" key="7">
    <source>
        <dbReference type="Pfam" id="PF01494"/>
    </source>
</evidence>
<gene>
    <name evidence="8" type="ORF">AOQ84DRAFT_413285</name>
</gene>